<organism evidence="1 2">
    <name type="scientific">Gelidibacter sediminis</name>
    <dbReference type="NCBI Taxonomy" id="1608710"/>
    <lineage>
        <taxon>Bacteria</taxon>
        <taxon>Pseudomonadati</taxon>
        <taxon>Bacteroidota</taxon>
        <taxon>Flavobacteriia</taxon>
        <taxon>Flavobacteriales</taxon>
        <taxon>Flavobacteriaceae</taxon>
        <taxon>Gelidibacter</taxon>
    </lineage>
</organism>
<dbReference type="AlphaFoldDB" id="A0A4V3F8H5"/>
<accession>A0A4V3F8H5</accession>
<evidence type="ECO:0000313" key="1">
    <source>
        <dbReference type="EMBL" id="TDU40406.1"/>
    </source>
</evidence>
<comment type="caution">
    <text evidence="1">The sequence shown here is derived from an EMBL/GenBank/DDBJ whole genome shotgun (WGS) entry which is preliminary data.</text>
</comment>
<name>A0A4V3F8H5_9FLAO</name>
<protein>
    <submittedName>
        <fullName evidence="1">Uncharacterized protein</fullName>
    </submittedName>
</protein>
<dbReference type="Proteomes" id="UP000294689">
    <property type="component" value="Unassembled WGS sequence"/>
</dbReference>
<sequence>MNYPFQSIVALLCGVFCLFSCGKEKSRGIIEDVQIINESVKVVKNSKNAEDFRDHLKVTEPATEAQFQHWLPVQLGELKRIEFTESQIPQKDIASAGAVYKNNTDKKLIVSIVDGASKDGLLAIQSHYMAQTLQINNEKPSQYQKTYEKNGLKVLETYVKQDNFYRVSFLYAMRFGITLESYGLSYDAVWQSIAMLDLKQLEHL</sequence>
<proteinExistence type="predicted"/>
<dbReference type="OrthoDB" id="1177971at2"/>
<gene>
    <name evidence="1" type="ORF">BXY82_2453</name>
</gene>
<evidence type="ECO:0000313" key="2">
    <source>
        <dbReference type="Proteomes" id="UP000294689"/>
    </source>
</evidence>
<dbReference type="RefSeq" id="WP_133758424.1">
    <property type="nucleotide sequence ID" value="NZ_SOBW01000008.1"/>
</dbReference>
<keyword evidence="2" id="KW-1185">Reference proteome</keyword>
<dbReference type="EMBL" id="SOBW01000008">
    <property type="protein sequence ID" value="TDU40406.1"/>
    <property type="molecule type" value="Genomic_DNA"/>
</dbReference>
<reference evidence="1 2" key="1">
    <citation type="submission" date="2019-03" db="EMBL/GenBank/DDBJ databases">
        <title>Genomic Encyclopedia of Archaeal and Bacterial Type Strains, Phase II (KMG-II): from individual species to whole genera.</title>
        <authorList>
            <person name="Goeker M."/>
        </authorList>
    </citation>
    <scope>NUCLEOTIDE SEQUENCE [LARGE SCALE GENOMIC DNA]</scope>
    <source>
        <strain evidence="1 2">DSM 28135</strain>
    </source>
</reference>